<evidence type="ECO:0008006" key="4">
    <source>
        <dbReference type="Google" id="ProtNLM"/>
    </source>
</evidence>
<accession>A0A1G8BYZ6</accession>
<organism evidence="2 3">
    <name type="scientific">Aneurinibacillus thermoaerophilus</name>
    <dbReference type="NCBI Taxonomy" id="143495"/>
    <lineage>
        <taxon>Bacteria</taxon>
        <taxon>Bacillati</taxon>
        <taxon>Bacillota</taxon>
        <taxon>Bacilli</taxon>
        <taxon>Bacillales</taxon>
        <taxon>Paenibacillaceae</taxon>
        <taxon>Aneurinibacillus group</taxon>
        <taxon>Aneurinibacillus</taxon>
    </lineage>
</organism>
<reference evidence="2 3" key="1">
    <citation type="submission" date="2016-10" db="EMBL/GenBank/DDBJ databases">
        <authorList>
            <person name="de Groot N.N."/>
        </authorList>
    </citation>
    <scope>NUCLEOTIDE SEQUENCE [LARGE SCALE GENOMIC DNA]</scope>
    <source>
        <strain evidence="2 3">L 420-91</strain>
    </source>
</reference>
<name>A0A1G8BYZ6_ANETH</name>
<protein>
    <recommendedName>
        <fullName evidence="4">Cytosolic protein</fullName>
    </recommendedName>
</protein>
<sequence length="97" mass="10964">MSAKEPLSEKKEEMFEPLKTEASVIHTHYPEEFPEGSYGTAAFSHPFLGKESWDTGEKAESAFTYENRSFHEGIPRQDPGAHPTHDNPGENEEPMLE</sequence>
<evidence type="ECO:0000313" key="3">
    <source>
        <dbReference type="Proteomes" id="UP000198956"/>
    </source>
</evidence>
<evidence type="ECO:0000313" key="2">
    <source>
        <dbReference type="EMBL" id="SDH38344.1"/>
    </source>
</evidence>
<gene>
    <name evidence="2" type="ORF">SAMN04489735_102234</name>
</gene>
<dbReference type="RefSeq" id="WP_236781960.1">
    <property type="nucleotide sequence ID" value="NZ_CP080764.1"/>
</dbReference>
<dbReference type="Proteomes" id="UP000198956">
    <property type="component" value="Unassembled WGS sequence"/>
</dbReference>
<feature type="region of interest" description="Disordered" evidence="1">
    <location>
        <begin position="56"/>
        <end position="97"/>
    </location>
</feature>
<dbReference type="GeneID" id="97142797"/>
<dbReference type="EMBL" id="FNDE01000022">
    <property type="protein sequence ID" value="SDH38344.1"/>
    <property type="molecule type" value="Genomic_DNA"/>
</dbReference>
<dbReference type="AlphaFoldDB" id="A0A1G8BYZ6"/>
<proteinExistence type="predicted"/>
<evidence type="ECO:0000256" key="1">
    <source>
        <dbReference type="SAM" id="MobiDB-lite"/>
    </source>
</evidence>